<evidence type="ECO:0000256" key="1">
    <source>
        <dbReference type="ARBA" id="ARBA00001974"/>
    </source>
</evidence>
<dbReference type="CDD" id="cd00567">
    <property type="entry name" value="ACAD"/>
    <property type="match status" value="1"/>
</dbReference>
<dbReference type="InterPro" id="IPR009075">
    <property type="entry name" value="AcylCo_DH/oxidase_C"/>
</dbReference>
<organism evidence="8 9">
    <name type="scientific">Actinokineospora alba</name>
    <dbReference type="NCBI Taxonomy" id="504798"/>
    <lineage>
        <taxon>Bacteria</taxon>
        <taxon>Bacillati</taxon>
        <taxon>Actinomycetota</taxon>
        <taxon>Actinomycetes</taxon>
        <taxon>Pseudonocardiales</taxon>
        <taxon>Pseudonocardiaceae</taxon>
        <taxon>Actinokineospora</taxon>
    </lineage>
</organism>
<name>A0A1H0UFM4_9PSEU</name>
<dbReference type="OrthoDB" id="4319499at2"/>
<dbReference type="InterPro" id="IPR037069">
    <property type="entry name" value="AcylCoA_DH/ox_N_sf"/>
</dbReference>
<dbReference type="Pfam" id="PF02771">
    <property type="entry name" value="Acyl-CoA_dh_N"/>
    <property type="match status" value="1"/>
</dbReference>
<dbReference type="Gene3D" id="1.20.140.10">
    <property type="entry name" value="Butyryl-CoA Dehydrogenase, subunit A, domain 3"/>
    <property type="match status" value="1"/>
</dbReference>
<keyword evidence="9" id="KW-1185">Reference proteome</keyword>
<evidence type="ECO:0000256" key="2">
    <source>
        <dbReference type="ARBA" id="ARBA00009347"/>
    </source>
</evidence>
<dbReference type="Gene3D" id="1.10.540.10">
    <property type="entry name" value="Acyl-CoA dehydrogenase/oxidase, N-terminal domain"/>
    <property type="match status" value="1"/>
</dbReference>
<dbReference type="AlphaFoldDB" id="A0A1H0UFM4"/>
<dbReference type="PANTHER" id="PTHR43884:SF20">
    <property type="entry name" value="ACYL-COA DEHYDROGENASE FADE28"/>
    <property type="match status" value="1"/>
</dbReference>
<protein>
    <recommendedName>
        <fullName evidence="10">Acyl-CoA dehydrogenase</fullName>
    </recommendedName>
</protein>
<comment type="similarity">
    <text evidence="2">Belongs to the acyl-CoA dehydrogenase family.</text>
</comment>
<feature type="domain" description="Acyl-CoA dehydrogenase/oxidase C-terminal" evidence="6">
    <location>
        <begin position="221"/>
        <end position="330"/>
    </location>
</feature>
<evidence type="ECO:0008006" key="10">
    <source>
        <dbReference type="Google" id="ProtNLM"/>
    </source>
</evidence>
<feature type="domain" description="Acyl-CoA dehydrogenase/oxidase N-terminal" evidence="7">
    <location>
        <begin position="14"/>
        <end position="101"/>
    </location>
</feature>
<dbReference type="Pfam" id="PF00441">
    <property type="entry name" value="Acyl-CoA_dh_1"/>
    <property type="match status" value="1"/>
</dbReference>
<evidence type="ECO:0000259" key="7">
    <source>
        <dbReference type="Pfam" id="PF02771"/>
    </source>
</evidence>
<comment type="cofactor">
    <cofactor evidence="1">
        <name>FAD</name>
        <dbReference type="ChEBI" id="CHEBI:57692"/>
    </cofactor>
</comment>
<evidence type="ECO:0000313" key="9">
    <source>
        <dbReference type="Proteomes" id="UP000199651"/>
    </source>
</evidence>
<dbReference type="SUPFAM" id="SSF47203">
    <property type="entry name" value="Acyl-CoA dehydrogenase C-terminal domain-like"/>
    <property type="match status" value="1"/>
</dbReference>
<evidence type="ECO:0000256" key="5">
    <source>
        <dbReference type="ARBA" id="ARBA00023002"/>
    </source>
</evidence>
<reference evidence="9" key="1">
    <citation type="submission" date="2016-10" db="EMBL/GenBank/DDBJ databases">
        <authorList>
            <person name="Varghese N."/>
            <person name="Submissions S."/>
        </authorList>
    </citation>
    <scope>NUCLEOTIDE SEQUENCE [LARGE SCALE GENOMIC DNA]</scope>
    <source>
        <strain evidence="9">IBRC-M 10655</strain>
    </source>
</reference>
<dbReference type="GO" id="GO:0050660">
    <property type="term" value="F:flavin adenine dinucleotide binding"/>
    <property type="evidence" value="ECO:0007669"/>
    <property type="project" value="InterPro"/>
</dbReference>
<dbReference type="STRING" id="504798.SAMN05421871_101426"/>
<evidence type="ECO:0000313" key="8">
    <source>
        <dbReference type="EMBL" id="SDP64984.1"/>
    </source>
</evidence>
<dbReference type="SUPFAM" id="SSF56645">
    <property type="entry name" value="Acyl-CoA dehydrogenase NM domain-like"/>
    <property type="match status" value="1"/>
</dbReference>
<dbReference type="EMBL" id="FNJB01000011">
    <property type="protein sequence ID" value="SDP64984.1"/>
    <property type="molecule type" value="Genomic_DNA"/>
</dbReference>
<sequence>MDFGLDETRSAVAALAAEVLARDDTHWPDLVRAGLVALAMPLRLGGDGLGVLETSLVLTEVGRRAAALPALATLALGVLPLARLGTHAQQDAHLCAVATGDALLTAATREPSVSLPAVPTTVARRDGDRFLVSGTKIGVPYAAEAAQILVPATIRGGGVAGVLLIAPDAAGVRLTPTSTSSGMPEYTMDLADVVVSAGDLLGRDPSGQAARELNRFALAGACAVADGLAAGALDLTTEHVRRREQFGKPLATFQAVAQQIADVYTCARTLHLAARSACWRLDSGRDAGYDLDVAAYWLAEELPAALQVCHHLHGGLGVDAAYPMHRYYSTGKDLARFVGGAGQRLDRLAAVGG</sequence>
<dbReference type="GO" id="GO:0003995">
    <property type="term" value="F:acyl-CoA dehydrogenase activity"/>
    <property type="evidence" value="ECO:0007669"/>
    <property type="project" value="TreeGrafter"/>
</dbReference>
<dbReference type="RefSeq" id="WP_091381761.1">
    <property type="nucleotide sequence ID" value="NZ_FNDV01000001.1"/>
</dbReference>
<dbReference type="InterPro" id="IPR046373">
    <property type="entry name" value="Acyl-CoA_Oxase/DH_mid-dom_sf"/>
</dbReference>
<dbReference type="InterPro" id="IPR013786">
    <property type="entry name" value="AcylCoA_DH/ox_N"/>
</dbReference>
<keyword evidence="3" id="KW-0285">Flavoprotein</keyword>
<evidence type="ECO:0000256" key="4">
    <source>
        <dbReference type="ARBA" id="ARBA00022827"/>
    </source>
</evidence>
<keyword evidence="4" id="KW-0274">FAD</keyword>
<keyword evidence="5" id="KW-0560">Oxidoreductase</keyword>
<dbReference type="InterPro" id="IPR009100">
    <property type="entry name" value="AcylCoA_DH/oxidase_NM_dom_sf"/>
</dbReference>
<accession>A0A1H0UFM4</accession>
<gene>
    <name evidence="8" type="ORF">SAMN05192558_111155</name>
</gene>
<dbReference type="Gene3D" id="2.40.110.10">
    <property type="entry name" value="Butyryl-CoA Dehydrogenase, subunit A, domain 2"/>
    <property type="match status" value="1"/>
</dbReference>
<evidence type="ECO:0000256" key="3">
    <source>
        <dbReference type="ARBA" id="ARBA00022630"/>
    </source>
</evidence>
<evidence type="ECO:0000259" key="6">
    <source>
        <dbReference type="Pfam" id="PF00441"/>
    </source>
</evidence>
<dbReference type="PANTHER" id="PTHR43884">
    <property type="entry name" value="ACYL-COA DEHYDROGENASE"/>
    <property type="match status" value="1"/>
</dbReference>
<dbReference type="InterPro" id="IPR036250">
    <property type="entry name" value="AcylCo_DH-like_C"/>
</dbReference>
<dbReference type="Proteomes" id="UP000199651">
    <property type="component" value="Unassembled WGS sequence"/>
</dbReference>
<proteinExistence type="inferred from homology"/>